<protein>
    <recommendedName>
        <fullName evidence="1">Gamma-glutamylcyclotransferase AIG2-like domain-containing protein</fullName>
    </recommendedName>
</protein>
<evidence type="ECO:0000313" key="2">
    <source>
        <dbReference type="EMBL" id="PWR01913.1"/>
    </source>
</evidence>
<dbReference type="InterPro" id="IPR036568">
    <property type="entry name" value="GGCT-like_sf"/>
</dbReference>
<dbReference type="EMBL" id="QGKU01000047">
    <property type="protein sequence ID" value="PWR01913.1"/>
    <property type="molecule type" value="Genomic_DNA"/>
</dbReference>
<dbReference type="SUPFAM" id="SSF110857">
    <property type="entry name" value="Gamma-glutamyl cyclotransferase-like"/>
    <property type="match status" value="1"/>
</dbReference>
<dbReference type="OrthoDB" id="482277at2"/>
<proteinExistence type="predicted"/>
<dbReference type="Gene3D" id="3.10.490.10">
    <property type="entry name" value="Gamma-glutamyl cyclotransferase-like"/>
    <property type="match status" value="1"/>
</dbReference>
<evidence type="ECO:0000259" key="1">
    <source>
        <dbReference type="Pfam" id="PF06094"/>
    </source>
</evidence>
<dbReference type="AlphaFoldDB" id="A0A2V2LJ92"/>
<sequence length="135" mass="14814">MVLGHVALYGSLRRAVFSPAAPSLDGLARHVGDCTLWGRLVDHGPYPGFFLTGPDDGGPVVADLAEILHPGFFAVFDALEGFEEDDPDGSLYLRQRTVLVAPRMEVWVYVSNHRPDDPEIVHGDWARHVGGRAPW</sequence>
<organism evidence="2 3">
    <name type="scientific">Meridianimarinicoccus roseus</name>
    <dbReference type="NCBI Taxonomy" id="2072018"/>
    <lineage>
        <taxon>Bacteria</taxon>
        <taxon>Pseudomonadati</taxon>
        <taxon>Pseudomonadota</taxon>
        <taxon>Alphaproteobacteria</taxon>
        <taxon>Rhodobacterales</taxon>
        <taxon>Paracoccaceae</taxon>
        <taxon>Meridianimarinicoccus</taxon>
    </lineage>
</organism>
<dbReference type="RefSeq" id="WP_109812496.1">
    <property type="nucleotide sequence ID" value="NZ_QGKU01000047.1"/>
</dbReference>
<dbReference type="Proteomes" id="UP000245680">
    <property type="component" value="Unassembled WGS sequence"/>
</dbReference>
<dbReference type="Pfam" id="PF06094">
    <property type="entry name" value="GGACT"/>
    <property type="match status" value="1"/>
</dbReference>
<keyword evidence="3" id="KW-1185">Reference proteome</keyword>
<gene>
    <name evidence="2" type="ORF">DKT77_15105</name>
</gene>
<dbReference type="InterPro" id="IPR009288">
    <property type="entry name" value="AIG2-like_dom"/>
</dbReference>
<evidence type="ECO:0000313" key="3">
    <source>
        <dbReference type="Proteomes" id="UP000245680"/>
    </source>
</evidence>
<comment type="caution">
    <text evidence="2">The sequence shown here is derived from an EMBL/GenBank/DDBJ whole genome shotgun (WGS) entry which is preliminary data.</text>
</comment>
<accession>A0A2V2LJ92</accession>
<reference evidence="2 3" key="1">
    <citation type="submission" date="2018-05" db="EMBL/GenBank/DDBJ databases">
        <title>Rhodobacteraceae gen. nov., sp. nov. isolated from sea water.</title>
        <authorList>
            <person name="Ren Y."/>
        </authorList>
    </citation>
    <scope>NUCLEOTIDE SEQUENCE [LARGE SCALE GENOMIC DNA]</scope>
    <source>
        <strain evidence="2 3">TG-679</strain>
    </source>
</reference>
<feature type="domain" description="Gamma-glutamylcyclotransferase AIG2-like" evidence="1">
    <location>
        <begin position="7"/>
        <end position="126"/>
    </location>
</feature>
<name>A0A2V2LJ92_9RHOB</name>